<feature type="transmembrane region" description="Helical" evidence="8">
    <location>
        <begin position="124"/>
        <end position="142"/>
    </location>
</feature>
<evidence type="ECO:0000256" key="4">
    <source>
        <dbReference type="ARBA" id="ARBA00022692"/>
    </source>
</evidence>
<dbReference type="Pfam" id="PF00953">
    <property type="entry name" value="Glycos_transf_4"/>
    <property type="match status" value="1"/>
</dbReference>
<protein>
    <recommendedName>
        <fullName evidence="11">Undecaprenyl-phosphate alpha-N-acetylglucosaminyl 1-phosphate transferase</fullName>
    </recommendedName>
</protein>
<feature type="transmembrane region" description="Helical" evidence="8">
    <location>
        <begin position="154"/>
        <end position="172"/>
    </location>
</feature>
<organism evidence="9 10">
    <name type="scientific">Fraserbacteria sp. (strain RBG_16_55_9)</name>
    <dbReference type="NCBI Taxonomy" id="1817864"/>
    <lineage>
        <taxon>Bacteria</taxon>
        <taxon>Candidatus Fraseribacteriota</taxon>
    </lineage>
</organism>
<keyword evidence="3" id="KW-0808">Transferase</keyword>
<comment type="cofactor">
    <cofactor evidence="7">
        <name>Mg(2+)</name>
        <dbReference type="ChEBI" id="CHEBI:18420"/>
    </cofactor>
</comment>
<feature type="binding site" evidence="7">
    <location>
        <position position="147"/>
    </location>
    <ligand>
        <name>Mg(2+)</name>
        <dbReference type="ChEBI" id="CHEBI:18420"/>
    </ligand>
</feature>
<dbReference type="GO" id="GO:0071555">
    <property type="term" value="P:cell wall organization"/>
    <property type="evidence" value="ECO:0007669"/>
    <property type="project" value="TreeGrafter"/>
</dbReference>
<evidence type="ECO:0000256" key="5">
    <source>
        <dbReference type="ARBA" id="ARBA00022989"/>
    </source>
</evidence>
<feature type="transmembrane region" description="Helical" evidence="8">
    <location>
        <begin position="289"/>
        <end position="308"/>
    </location>
</feature>
<sequence length="309" mass="33286">MPALVALIISAVVTCLLAWGMLRWAPRLGLTDLPNERKPHERETPIGGLALILGSLAGFLLFAPLSLELLSWLAGALGVALLGLIDDRWELNAPIKLLGQALLTLFPVLGGGLIIYSIHLLGMTIHLGVLAGPFTFIWLLGITNAFNLIDGLDGLAAGAVVILAASLALLSGPAGNEAALLLSLALLGASLTFLFFNTHPARLFLGDGGSYYLGFTLALLTVAALQAKWGPMEDIPFLVPVVLMGYPIVDMLWAIVRRAHAGRSILKADREHLHHQWLKRGWGYRRTVWMLYGLFTALAALGLLLHFLF</sequence>
<keyword evidence="7" id="KW-0479">Metal-binding</keyword>
<dbReference type="GO" id="GO:0016780">
    <property type="term" value="F:phosphotransferase activity, for other substituted phosphate groups"/>
    <property type="evidence" value="ECO:0007669"/>
    <property type="project" value="InterPro"/>
</dbReference>
<dbReference type="GO" id="GO:0046872">
    <property type="term" value="F:metal ion binding"/>
    <property type="evidence" value="ECO:0007669"/>
    <property type="project" value="UniProtKB-KW"/>
</dbReference>
<dbReference type="InterPro" id="IPR000715">
    <property type="entry name" value="Glycosyl_transferase_4"/>
</dbReference>
<feature type="transmembrane region" description="Helical" evidence="8">
    <location>
        <begin position="6"/>
        <end position="25"/>
    </location>
</feature>
<evidence type="ECO:0000313" key="9">
    <source>
        <dbReference type="EMBL" id="OGF53687.1"/>
    </source>
</evidence>
<feature type="transmembrane region" description="Helical" evidence="8">
    <location>
        <begin position="178"/>
        <end position="197"/>
    </location>
</feature>
<feature type="transmembrane region" description="Helical" evidence="8">
    <location>
        <begin position="69"/>
        <end position="85"/>
    </location>
</feature>
<comment type="subcellular location">
    <subcellularLocation>
        <location evidence="1">Cell membrane</location>
        <topology evidence="1">Multi-pass membrane protein</topology>
    </subcellularLocation>
</comment>
<feature type="transmembrane region" description="Helical" evidence="8">
    <location>
        <begin position="97"/>
        <end position="118"/>
    </location>
</feature>
<dbReference type="CDD" id="cd06853">
    <property type="entry name" value="GT_WecA_like"/>
    <property type="match status" value="1"/>
</dbReference>
<dbReference type="GO" id="GO:0009103">
    <property type="term" value="P:lipopolysaccharide biosynthetic process"/>
    <property type="evidence" value="ECO:0007669"/>
    <property type="project" value="TreeGrafter"/>
</dbReference>
<keyword evidence="7" id="KW-0460">Magnesium</keyword>
<evidence type="ECO:0008006" key="11">
    <source>
        <dbReference type="Google" id="ProtNLM"/>
    </source>
</evidence>
<evidence type="ECO:0000256" key="2">
    <source>
        <dbReference type="ARBA" id="ARBA00022475"/>
    </source>
</evidence>
<evidence type="ECO:0000313" key="10">
    <source>
        <dbReference type="Proteomes" id="UP000179157"/>
    </source>
</evidence>
<dbReference type="AlphaFoldDB" id="A0A1F5URA8"/>
<dbReference type="GO" id="GO:0044038">
    <property type="term" value="P:cell wall macromolecule biosynthetic process"/>
    <property type="evidence" value="ECO:0007669"/>
    <property type="project" value="TreeGrafter"/>
</dbReference>
<proteinExistence type="predicted"/>
<gene>
    <name evidence="9" type="ORF">A2Z21_01365</name>
</gene>
<dbReference type="EMBL" id="MFGX01000098">
    <property type="protein sequence ID" value="OGF53687.1"/>
    <property type="molecule type" value="Genomic_DNA"/>
</dbReference>
<evidence type="ECO:0000256" key="1">
    <source>
        <dbReference type="ARBA" id="ARBA00004651"/>
    </source>
</evidence>
<feature type="transmembrane region" description="Helical" evidence="8">
    <location>
        <begin position="209"/>
        <end position="229"/>
    </location>
</feature>
<evidence type="ECO:0000256" key="7">
    <source>
        <dbReference type="PIRSR" id="PIRSR600715-1"/>
    </source>
</evidence>
<keyword evidence="4 8" id="KW-0812">Transmembrane</keyword>
<dbReference type="InterPro" id="IPR018480">
    <property type="entry name" value="PNAcMuramoyl-5peptid_Trfase_CS"/>
</dbReference>
<keyword evidence="6 8" id="KW-0472">Membrane</keyword>
<accession>A0A1F5URA8</accession>
<keyword evidence="5 8" id="KW-1133">Transmembrane helix</keyword>
<reference evidence="9 10" key="1">
    <citation type="journal article" date="2016" name="Nat. Commun.">
        <title>Thousands of microbial genomes shed light on interconnected biogeochemical processes in an aquifer system.</title>
        <authorList>
            <person name="Anantharaman K."/>
            <person name="Brown C.T."/>
            <person name="Hug L.A."/>
            <person name="Sharon I."/>
            <person name="Castelle C.J."/>
            <person name="Probst A.J."/>
            <person name="Thomas B.C."/>
            <person name="Singh A."/>
            <person name="Wilkins M.J."/>
            <person name="Karaoz U."/>
            <person name="Brodie E.L."/>
            <person name="Williams K.H."/>
            <person name="Hubbard S.S."/>
            <person name="Banfield J.F."/>
        </authorList>
    </citation>
    <scope>NUCLEOTIDE SEQUENCE [LARGE SCALE GENOMIC DNA]</scope>
    <source>
        <strain evidence="10">RBG_16_55_9</strain>
    </source>
</reference>
<dbReference type="PROSITE" id="PS01348">
    <property type="entry name" value="MRAY_2"/>
    <property type="match status" value="1"/>
</dbReference>
<evidence type="ECO:0000256" key="3">
    <source>
        <dbReference type="ARBA" id="ARBA00022679"/>
    </source>
</evidence>
<feature type="transmembrane region" description="Helical" evidence="8">
    <location>
        <begin position="46"/>
        <end position="63"/>
    </location>
</feature>
<keyword evidence="2" id="KW-1003">Cell membrane</keyword>
<dbReference type="GO" id="GO:0005886">
    <property type="term" value="C:plasma membrane"/>
    <property type="evidence" value="ECO:0007669"/>
    <property type="project" value="UniProtKB-SubCell"/>
</dbReference>
<evidence type="ECO:0000256" key="8">
    <source>
        <dbReference type="SAM" id="Phobius"/>
    </source>
</evidence>
<comment type="caution">
    <text evidence="9">The sequence shown here is derived from an EMBL/GenBank/DDBJ whole genome shotgun (WGS) entry which is preliminary data.</text>
</comment>
<dbReference type="PANTHER" id="PTHR22926:SF3">
    <property type="entry name" value="UNDECAPRENYL-PHOSPHATE ALPHA-N-ACETYLGLUCOSAMINYL 1-PHOSPHATE TRANSFERASE"/>
    <property type="match status" value="1"/>
</dbReference>
<feature type="transmembrane region" description="Helical" evidence="8">
    <location>
        <begin position="235"/>
        <end position="256"/>
    </location>
</feature>
<name>A0A1F5URA8_FRAXR</name>
<dbReference type="STRING" id="1817864.A2Z21_01365"/>
<feature type="binding site" evidence="7">
    <location>
        <position position="207"/>
    </location>
    <ligand>
        <name>Mg(2+)</name>
        <dbReference type="ChEBI" id="CHEBI:18420"/>
    </ligand>
</feature>
<dbReference type="PANTHER" id="PTHR22926">
    <property type="entry name" value="PHOSPHO-N-ACETYLMURAMOYL-PENTAPEPTIDE-TRANSFERASE"/>
    <property type="match status" value="1"/>
</dbReference>
<dbReference type="Proteomes" id="UP000179157">
    <property type="component" value="Unassembled WGS sequence"/>
</dbReference>
<evidence type="ECO:0000256" key="6">
    <source>
        <dbReference type="ARBA" id="ARBA00023136"/>
    </source>
</evidence>